<dbReference type="STRING" id="234267.Acid_4292"/>
<sequence length="175" mass="19263" precursor="true">MSSPRVCYNPPTETFGGFPIPRLCILALLAALSLHAFAGSTGDGDIAVVVRPDTQVDNLTIGEIRKLLLGERQFWTSNLRVTLLIRAPSSRERDVVLRTIYQMSEAQFRQYWISKVFRAEASSGPKIVYSNEMATELVEAIPGSVAFVDSTQVPKGLKTLKIDGKLPGDKGYPLH</sequence>
<dbReference type="OrthoDB" id="121705at2"/>
<accession>Q01YL1</accession>
<organism evidence="2">
    <name type="scientific">Solibacter usitatus (strain Ellin6076)</name>
    <dbReference type="NCBI Taxonomy" id="234267"/>
    <lineage>
        <taxon>Bacteria</taxon>
        <taxon>Pseudomonadati</taxon>
        <taxon>Acidobacteriota</taxon>
        <taxon>Terriglobia</taxon>
        <taxon>Bryobacterales</taxon>
        <taxon>Solibacteraceae</taxon>
        <taxon>Candidatus Solibacter</taxon>
    </lineage>
</organism>
<proteinExistence type="predicted"/>
<feature type="signal peptide" evidence="1">
    <location>
        <begin position="1"/>
        <end position="38"/>
    </location>
</feature>
<evidence type="ECO:0000313" key="2">
    <source>
        <dbReference type="EMBL" id="ABJ85254.1"/>
    </source>
</evidence>
<dbReference type="KEGG" id="sus:Acid_4292"/>
<name>Q01YL1_SOLUE</name>
<dbReference type="EMBL" id="CP000473">
    <property type="protein sequence ID" value="ABJ85254.1"/>
    <property type="molecule type" value="Genomic_DNA"/>
</dbReference>
<dbReference type="eggNOG" id="COG0226">
    <property type="taxonomic scope" value="Bacteria"/>
</dbReference>
<dbReference type="HOGENOM" id="CLU_123269_0_0_0"/>
<evidence type="ECO:0000256" key="1">
    <source>
        <dbReference type="SAM" id="SignalP"/>
    </source>
</evidence>
<keyword evidence="1" id="KW-0732">Signal</keyword>
<dbReference type="SUPFAM" id="SSF53850">
    <property type="entry name" value="Periplasmic binding protein-like II"/>
    <property type="match status" value="1"/>
</dbReference>
<feature type="chain" id="PRO_5004163476" description="PBP domain-containing protein" evidence="1">
    <location>
        <begin position="39"/>
        <end position="175"/>
    </location>
</feature>
<gene>
    <name evidence="2" type="ordered locus">Acid_4292</name>
</gene>
<reference evidence="2" key="1">
    <citation type="submission" date="2006-10" db="EMBL/GenBank/DDBJ databases">
        <title>Complete sequence of Solibacter usitatus Ellin6076.</title>
        <authorList>
            <consortium name="US DOE Joint Genome Institute"/>
            <person name="Copeland A."/>
            <person name="Lucas S."/>
            <person name="Lapidus A."/>
            <person name="Barry K."/>
            <person name="Detter J.C."/>
            <person name="Glavina del Rio T."/>
            <person name="Hammon N."/>
            <person name="Israni S."/>
            <person name="Dalin E."/>
            <person name="Tice H."/>
            <person name="Pitluck S."/>
            <person name="Thompson L.S."/>
            <person name="Brettin T."/>
            <person name="Bruce D."/>
            <person name="Han C."/>
            <person name="Tapia R."/>
            <person name="Gilna P."/>
            <person name="Schmutz J."/>
            <person name="Larimer F."/>
            <person name="Land M."/>
            <person name="Hauser L."/>
            <person name="Kyrpides N."/>
            <person name="Mikhailova N."/>
            <person name="Janssen P.H."/>
            <person name="Kuske C.R."/>
            <person name="Richardson P."/>
        </authorList>
    </citation>
    <scope>NUCLEOTIDE SEQUENCE</scope>
    <source>
        <strain evidence="2">Ellin6076</strain>
    </source>
</reference>
<dbReference type="InParanoid" id="Q01YL1"/>
<dbReference type="Gene3D" id="3.40.190.10">
    <property type="entry name" value="Periplasmic binding protein-like II"/>
    <property type="match status" value="1"/>
</dbReference>
<evidence type="ECO:0008006" key="3">
    <source>
        <dbReference type="Google" id="ProtNLM"/>
    </source>
</evidence>
<dbReference type="AlphaFoldDB" id="Q01YL1"/>
<protein>
    <recommendedName>
        <fullName evidence="3">PBP domain-containing protein</fullName>
    </recommendedName>
</protein>